<dbReference type="InterPro" id="IPR050741">
    <property type="entry name" value="Acyl-CoA_dehydrogenase"/>
</dbReference>
<dbReference type="PANTHER" id="PTHR48083:SF19">
    <property type="entry name" value="FLAVIN-DEPENDENT MONOOXYGENASE, OXYGENASE SUBUNIT HSAA"/>
    <property type="match status" value="1"/>
</dbReference>
<name>A0A542DBS8_AMYCI</name>
<dbReference type="GO" id="GO:0003995">
    <property type="term" value="F:acyl-CoA dehydrogenase activity"/>
    <property type="evidence" value="ECO:0007669"/>
    <property type="project" value="TreeGrafter"/>
</dbReference>
<keyword evidence="3" id="KW-0503">Monooxygenase</keyword>
<dbReference type="Gene3D" id="1.20.140.10">
    <property type="entry name" value="Butyryl-CoA Dehydrogenase, subunit A, domain 3"/>
    <property type="match status" value="1"/>
</dbReference>
<dbReference type="GO" id="GO:0005737">
    <property type="term" value="C:cytoplasm"/>
    <property type="evidence" value="ECO:0007669"/>
    <property type="project" value="TreeGrafter"/>
</dbReference>
<evidence type="ECO:0000256" key="1">
    <source>
        <dbReference type="ARBA" id="ARBA00023002"/>
    </source>
</evidence>
<dbReference type="RefSeq" id="WP_141995446.1">
    <property type="nucleotide sequence ID" value="NZ_VFML01000001.1"/>
</dbReference>
<dbReference type="InterPro" id="IPR046373">
    <property type="entry name" value="Acyl-CoA_Oxase/DH_mid-dom_sf"/>
</dbReference>
<evidence type="ECO:0000313" key="3">
    <source>
        <dbReference type="EMBL" id="TQJ00524.1"/>
    </source>
</evidence>
<dbReference type="InterPro" id="IPR013107">
    <property type="entry name" value="Acyl-CoA_DH_C"/>
</dbReference>
<dbReference type="EMBL" id="VFML01000001">
    <property type="protein sequence ID" value="TQJ00524.1"/>
    <property type="molecule type" value="Genomic_DNA"/>
</dbReference>
<dbReference type="Proteomes" id="UP000320876">
    <property type="component" value="Unassembled WGS sequence"/>
</dbReference>
<dbReference type="Pfam" id="PF08028">
    <property type="entry name" value="Acyl-CoA_dh_2"/>
    <property type="match status" value="1"/>
</dbReference>
<keyword evidence="4" id="KW-1185">Reference proteome</keyword>
<dbReference type="InterPro" id="IPR009100">
    <property type="entry name" value="AcylCoA_DH/oxidase_NM_dom_sf"/>
</dbReference>
<sequence length="375" mass="38554">MPINQLPTPVPQARKLCTADLVAAASADAAEGESRRRLTPEVAEALLRAGFARHFVPSARGGTAGGFTELADALDAVGGGCLSAAWCGLIYATSGRMAAYLPPEGQREVWAEGPDTAIVAGLVPSGEVEPAPGGWLLSGSWRPVSAVDHATWALLCAPAGGARESEARFFAVPRSDFAVRDTWDTVGMRATGSHTVVLDGVLVPEHRVFSRAALIAGAAGAGAQACHRVPLLGAAPPLFASVSVGAARAALRHLVELTAARPETAREPAALEAIAMAGAEIDSAAMLVHRACAATDTATPVGADVAARGARDAAFAARLLRDAVHRAFLAGGGQAQDSASPLQRIWRDVHGATSHAVLRWERNADLHARALLDGG</sequence>
<dbReference type="InterPro" id="IPR036250">
    <property type="entry name" value="AcylCo_DH-like_C"/>
</dbReference>
<evidence type="ECO:0000259" key="2">
    <source>
        <dbReference type="Pfam" id="PF08028"/>
    </source>
</evidence>
<proteinExistence type="predicted"/>
<keyword evidence="1" id="KW-0560">Oxidoreductase</keyword>
<dbReference type="Gene3D" id="1.10.540.10">
    <property type="entry name" value="Acyl-CoA dehydrogenase/oxidase, N-terminal domain"/>
    <property type="match status" value="1"/>
</dbReference>
<evidence type="ECO:0000313" key="4">
    <source>
        <dbReference type="Proteomes" id="UP000320876"/>
    </source>
</evidence>
<dbReference type="Gene3D" id="2.40.110.10">
    <property type="entry name" value="Butyryl-CoA Dehydrogenase, subunit A, domain 2"/>
    <property type="match status" value="1"/>
</dbReference>
<dbReference type="GO" id="GO:0033539">
    <property type="term" value="P:fatty acid beta-oxidation using acyl-CoA dehydrogenase"/>
    <property type="evidence" value="ECO:0007669"/>
    <property type="project" value="TreeGrafter"/>
</dbReference>
<accession>A0A542DBS8</accession>
<dbReference type="GO" id="GO:0050660">
    <property type="term" value="F:flavin adenine dinucleotide binding"/>
    <property type="evidence" value="ECO:0007669"/>
    <property type="project" value="InterPro"/>
</dbReference>
<dbReference type="InterPro" id="IPR037069">
    <property type="entry name" value="AcylCoA_DH/ox_N_sf"/>
</dbReference>
<dbReference type="SUPFAM" id="SSF47203">
    <property type="entry name" value="Acyl-CoA dehydrogenase C-terminal domain-like"/>
    <property type="match status" value="1"/>
</dbReference>
<dbReference type="OrthoDB" id="3402961at2"/>
<feature type="domain" description="Acyl-CoA dehydrogenase C-terminal" evidence="2">
    <location>
        <begin position="239"/>
        <end position="359"/>
    </location>
</feature>
<dbReference type="AlphaFoldDB" id="A0A542DBS8"/>
<dbReference type="GO" id="GO:0016712">
    <property type="term" value="F:oxidoreductase activity, acting on paired donors, with incorporation or reduction of molecular oxygen, reduced flavin or flavoprotein as one donor, and incorporation of one atom of oxygen"/>
    <property type="evidence" value="ECO:0007669"/>
    <property type="project" value="TreeGrafter"/>
</dbReference>
<dbReference type="SUPFAM" id="SSF56645">
    <property type="entry name" value="Acyl-CoA dehydrogenase NM domain-like"/>
    <property type="match status" value="1"/>
</dbReference>
<dbReference type="PANTHER" id="PTHR48083">
    <property type="entry name" value="MEDIUM-CHAIN SPECIFIC ACYL-COA DEHYDROGENASE, MITOCHONDRIAL-RELATED"/>
    <property type="match status" value="1"/>
</dbReference>
<comment type="caution">
    <text evidence="3">The sequence shown here is derived from an EMBL/GenBank/DDBJ whole genome shotgun (WGS) entry which is preliminary data.</text>
</comment>
<protein>
    <submittedName>
        <fullName evidence="3">Two-component flavin-dependent monooxygenase</fullName>
    </submittedName>
</protein>
<gene>
    <name evidence="3" type="ORF">FB471_0150</name>
</gene>
<dbReference type="PIRSF" id="PIRSF016578">
    <property type="entry name" value="HsaA"/>
    <property type="match status" value="1"/>
</dbReference>
<organism evidence="3 4">
    <name type="scientific">Amycolatopsis cihanbeyliensis</name>
    <dbReference type="NCBI Taxonomy" id="1128664"/>
    <lineage>
        <taxon>Bacteria</taxon>
        <taxon>Bacillati</taxon>
        <taxon>Actinomycetota</taxon>
        <taxon>Actinomycetes</taxon>
        <taxon>Pseudonocardiales</taxon>
        <taxon>Pseudonocardiaceae</taxon>
        <taxon>Amycolatopsis</taxon>
    </lineage>
</organism>
<reference evidence="3 4" key="1">
    <citation type="submission" date="2019-06" db="EMBL/GenBank/DDBJ databases">
        <title>Sequencing the genomes of 1000 actinobacteria strains.</title>
        <authorList>
            <person name="Klenk H.-P."/>
        </authorList>
    </citation>
    <scope>NUCLEOTIDE SEQUENCE [LARGE SCALE GENOMIC DNA]</scope>
    <source>
        <strain evidence="3 4">DSM 45679</strain>
    </source>
</reference>